<dbReference type="EMBL" id="HACG01041435">
    <property type="protein sequence ID" value="CEK88300.1"/>
    <property type="molecule type" value="Transcribed_RNA"/>
</dbReference>
<dbReference type="PROSITE" id="PS50968">
    <property type="entry name" value="BIOTINYL_LIPOYL"/>
    <property type="match status" value="1"/>
</dbReference>
<dbReference type="SUPFAM" id="SSF51230">
    <property type="entry name" value="Single hybrid motif"/>
    <property type="match status" value="1"/>
</dbReference>
<dbReference type="CDD" id="cd06850">
    <property type="entry name" value="biotinyl_domain"/>
    <property type="match status" value="1"/>
</dbReference>
<keyword evidence="2" id="KW-0092">Biotin</keyword>
<evidence type="ECO:0000259" key="3">
    <source>
        <dbReference type="PROSITE" id="PS50968"/>
    </source>
</evidence>
<organism evidence="4">
    <name type="scientific">Arion vulgaris</name>
    <dbReference type="NCBI Taxonomy" id="1028688"/>
    <lineage>
        <taxon>Eukaryota</taxon>
        <taxon>Metazoa</taxon>
        <taxon>Spiralia</taxon>
        <taxon>Lophotrochozoa</taxon>
        <taxon>Mollusca</taxon>
        <taxon>Gastropoda</taxon>
        <taxon>Heterobranchia</taxon>
        <taxon>Euthyneura</taxon>
        <taxon>Panpulmonata</taxon>
        <taxon>Eupulmonata</taxon>
        <taxon>Stylommatophora</taxon>
        <taxon>Helicina</taxon>
        <taxon>Arionoidea</taxon>
        <taxon>Arionidae</taxon>
        <taxon>Arion</taxon>
    </lineage>
</organism>
<accession>A0A0B7B863</accession>
<dbReference type="Gene3D" id="3.30.700.30">
    <property type="match status" value="1"/>
</dbReference>
<dbReference type="PANTHER" id="PTHR18866:SF33">
    <property type="entry name" value="METHYLCROTONOYL-COA CARBOXYLASE SUBUNIT ALPHA, MITOCHONDRIAL-RELATED"/>
    <property type="match status" value="1"/>
</dbReference>
<dbReference type="Pfam" id="PF00364">
    <property type="entry name" value="Biotin_lipoyl"/>
    <property type="match status" value="1"/>
</dbReference>
<dbReference type="InterPro" id="IPR041265">
    <property type="entry name" value="PCC_BT"/>
</dbReference>
<keyword evidence="1" id="KW-0443">Lipid metabolism</keyword>
<evidence type="ECO:0000256" key="2">
    <source>
        <dbReference type="ARBA" id="ARBA00023267"/>
    </source>
</evidence>
<gene>
    <name evidence="4" type="primary">ORF164507</name>
</gene>
<name>A0A0B7B863_9EUPU</name>
<sequence>MVSKASSFLLESQELTALACAVYLKDQSRSRNFINQSRIPHVKDTRSSWSLNVLINKVRFHAKVSKIQDGYKVLIAGDIFEVKGNLSFISPLMDLTVNGEQRLLQLNQRLGGGSYDIRYYGNVYPLNVLDDVAYEFSQYMLEKKKVDTSSLVLAPMPGILKSVGVAAGDMVAEHQEVCVLEAMKMQNSLVSAKGGKVKKVNFTMGDTVNEGDTIVELE</sequence>
<dbReference type="GO" id="GO:0005739">
    <property type="term" value="C:mitochondrion"/>
    <property type="evidence" value="ECO:0007669"/>
    <property type="project" value="TreeGrafter"/>
</dbReference>
<feature type="domain" description="Lipoyl-binding" evidence="3">
    <location>
        <begin position="143"/>
        <end position="218"/>
    </location>
</feature>
<dbReference type="InterPro" id="IPR000089">
    <property type="entry name" value="Biotin_lipoyl"/>
</dbReference>
<dbReference type="PANTHER" id="PTHR18866">
    <property type="entry name" value="CARBOXYLASE:PYRUVATE/ACETYL-COA/PROPIONYL-COA CARBOXYLASE"/>
    <property type="match status" value="1"/>
</dbReference>
<protein>
    <recommendedName>
        <fullName evidence="3">Lipoyl-binding domain-containing protein</fullName>
    </recommendedName>
</protein>
<dbReference type="GO" id="GO:0004658">
    <property type="term" value="F:propionyl-CoA carboxylase activity"/>
    <property type="evidence" value="ECO:0007669"/>
    <property type="project" value="TreeGrafter"/>
</dbReference>
<dbReference type="Pfam" id="PF18140">
    <property type="entry name" value="PCC_BT"/>
    <property type="match status" value="1"/>
</dbReference>
<dbReference type="AlphaFoldDB" id="A0A0B7B863"/>
<dbReference type="Gene3D" id="2.40.50.100">
    <property type="match status" value="1"/>
</dbReference>
<dbReference type="InterPro" id="IPR011053">
    <property type="entry name" value="Single_hybrid_motif"/>
</dbReference>
<evidence type="ECO:0000256" key="1">
    <source>
        <dbReference type="ARBA" id="ARBA00023098"/>
    </source>
</evidence>
<proteinExistence type="predicted"/>
<reference evidence="4" key="1">
    <citation type="submission" date="2014-12" db="EMBL/GenBank/DDBJ databases">
        <title>Insight into the proteome of Arion vulgaris.</title>
        <authorList>
            <person name="Aradska J."/>
            <person name="Bulat T."/>
            <person name="Smidak R."/>
            <person name="Sarate P."/>
            <person name="Gangsoo J."/>
            <person name="Sialana F."/>
            <person name="Bilban M."/>
            <person name="Lubec G."/>
        </authorList>
    </citation>
    <scope>NUCLEOTIDE SEQUENCE</scope>
    <source>
        <tissue evidence="4">Skin</tissue>
    </source>
</reference>
<evidence type="ECO:0000313" key="4">
    <source>
        <dbReference type="EMBL" id="CEK88300.1"/>
    </source>
</evidence>
<dbReference type="InterPro" id="IPR050856">
    <property type="entry name" value="Biotin_carboxylase_complex"/>
</dbReference>
<dbReference type="GO" id="GO:0006629">
    <property type="term" value="P:lipid metabolic process"/>
    <property type="evidence" value="ECO:0007669"/>
    <property type="project" value="UniProtKB-KW"/>
</dbReference>